<comment type="caution">
    <text evidence="3">The sequence shown here is derived from an EMBL/GenBank/DDBJ whole genome shotgun (WGS) entry which is preliminary data.</text>
</comment>
<reference evidence="3 4" key="1">
    <citation type="submission" date="2013-09" db="EMBL/GenBank/DDBJ databases">
        <title>Whole genome sequencing of Halarchaeum acidiphilum strain MH1-52-1.</title>
        <authorList>
            <person name="Shimane Y."/>
            <person name="Minegishi H."/>
            <person name="Nishi S."/>
            <person name="Echigo A."/>
            <person name="Shuto A."/>
            <person name="Konishi M."/>
            <person name="Ito T."/>
            <person name="Ohkuma M."/>
            <person name="Ohta Y."/>
            <person name="Nagano Y."/>
            <person name="Tsubouchi T."/>
            <person name="Mori K."/>
            <person name="Usui K."/>
            <person name="Kamekura M."/>
            <person name="Usami R."/>
            <person name="Takaki Y."/>
            <person name="Hatada Y."/>
        </authorList>
    </citation>
    <scope>NUCLEOTIDE SEQUENCE [LARGE SCALE GENOMIC DNA]</scope>
    <source>
        <strain evidence="3 4">JCM 16109</strain>
    </source>
</reference>
<proteinExistence type="predicted"/>
<dbReference type="InterPro" id="IPR036388">
    <property type="entry name" value="WH-like_DNA-bd_sf"/>
</dbReference>
<evidence type="ECO:0000313" key="4">
    <source>
        <dbReference type="Proteomes" id="UP000016986"/>
    </source>
</evidence>
<dbReference type="SUPFAM" id="SSF46785">
    <property type="entry name" value="Winged helix' DNA-binding domain"/>
    <property type="match status" value="1"/>
</dbReference>
<dbReference type="InterPro" id="IPR057527">
    <property type="entry name" value="HVO_A0261-like_N"/>
</dbReference>
<dbReference type="InterPro" id="IPR013561">
    <property type="entry name" value="FilR1_middle_dom"/>
</dbReference>
<accession>U2YX13</accession>
<name>U2YX13_9EURY</name>
<feature type="domain" description="HVO-A0261-like N-terminal" evidence="2">
    <location>
        <begin position="12"/>
        <end position="85"/>
    </location>
</feature>
<feature type="domain" description="Methanogenesis regulatory protein FilR1 middle" evidence="1">
    <location>
        <begin position="119"/>
        <end position="246"/>
    </location>
</feature>
<dbReference type="InterPro" id="IPR036390">
    <property type="entry name" value="WH_DNA-bd_sf"/>
</dbReference>
<dbReference type="AlphaFoldDB" id="U2YX13"/>
<evidence type="ECO:0000259" key="1">
    <source>
        <dbReference type="Pfam" id="PF08350"/>
    </source>
</evidence>
<dbReference type="EMBL" id="BATA01000079">
    <property type="protein sequence ID" value="GAD53590.1"/>
    <property type="molecule type" value="Genomic_DNA"/>
</dbReference>
<keyword evidence="4" id="KW-1185">Reference proteome</keyword>
<sequence>MASDPERLAHLLVERASFLRTLADGAVPKRSLADANDVSRSTVNRVVRDLEGVGAVERRGGAVALTLIGRLALSAYDSFRADIDALADAPSLTSLPANASVTLDALRGAAVVSANPEAPHRPVSVLTALIEEAIHVELYATRVLPEVMDTLGRRVADGLRLDAYVAPDVLDVLFTDFRGTVERALDTGNVALYEAVSSYPFGLVLLDLADGRRVLSLSCGERGVTVLLVNDTDEALAWAHARLDRIADSANRLA</sequence>
<gene>
    <name evidence="3" type="ORF">MBEHAL_2350</name>
</gene>
<dbReference type="OrthoDB" id="11410at2157"/>
<dbReference type="Proteomes" id="UP000016986">
    <property type="component" value="Unassembled WGS sequence"/>
</dbReference>
<dbReference type="Gene3D" id="1.10.10.10">
    <property type="entry name" value="Winged helix-like DNA-binding domain superfamily/Winged helix DNA-binding domain"/>
    <property type="match status" value="1"/>
</dbReference>
<evidence type="ECO:0000259" key="2">
    <source>
        <dbReference type="Pfam" id="PF25213"/>
    </source>
</evidence>
<evidence type="ECO:0000313" key="3">
    <source>
        <dbReference type="EMBL" id="GAD53590.1"/>
    </source>
</evidence>
<dbReference type="RefSeq" id="WP_020222345.1">
    <property type="nucleotide sequence ID" value="NZ_BANO01000209.1"/>
</dbReference>
<protein>
    <submittedName>
        <fullName evidence="3">Uncharacterized protein</fullName>
    </submittedName>
</protein>
<dbReference type="Pfam" id="PF08350">
    <property type="entry name" value="FilR1_middle"/>
    <property type="match status" value="1"/>
</dbReference>
<dbReference type="eggNOG" id="arCOG02809">
    <property type="taxonomic scope" value="Archaea"/>
</dbReference>
<dbReference type="Pfam" id="PF25213">
    <property type="entry name" value="HVO_A0261_N"/>
    <property type="match status" value="1"/>
</dbReference>
<organism evidence="3 4">
    <name type="scientific">Halarchaeum acidiphilum MH1-52-1</name>
    <dbReference type="NCBI Taxonomy" id="1261545"/>
    <lineage>
        <taxon>Archaea</taxon>
        <taxon>Methanobacteriati</taxon>
        <taxon>Methanobacteriota</taxon>
        <taxon>Stenosarchaea group</taxon>
        <taxon>Halobacteria</taxon>
        <taxon>Halobacteriales</taxon>
        <taxon>Halobacteriaceae</taxon>
    </lineage>
</organism>